<dbReference type="PANTHER" id="PTHR35796:SF3">
    <property type="entry name" value="BHLH DOMAIN-CONTAINING PROTEIN"/>
    <property type="match status" value="1"/>
</dbReference>
<organism evidence="2 3">
    <name type="scientific">Adonisia turfae CCMR0082</name>
    <dbReference type="NCBI Taxonomy" id="2304604"/>
    <lineage>
        <taxon>Bacteria</taxon>
        <taxon>Bacillati</taxon>
        <taxon>Cyanobacteriota</taxon>
        <taxon>Adonisia</taxon>
        <taxon>Adonisia turfae</taxon>
    </lineage>
</organism>
<dbReference type="InterPro" id="IPR012544">
    <property type="entry name" value="PHb"/>
</dbReference>
<comment type="caution">
    <text evidence="2">The sequence shown here is derived from an EMBL/GenBank/DDBJ whole genome shotgun (WGS) entry which is preliminary data.</text>
</comment>
<dbReference type="RefSeq" id="WP_163671477.1">
    <property type="nucleotide sequence ID" value="NZ_QZCE01000002.1"/>
</dbReference>
<dbReference type="EMBL" id="QZCE01000002">
    <property type="protein sequence ID" value="NEZ68235.1"/>
    <property type="molecule type" value="Genomic_DNA"/>
</dbReference>
<dbReference type="AlphaFoldDB" id="A0A6M0SIF3"/>
<dbReference type="Proteomes" id="UP000473574">
    <property type="component" value="Unassembled WGS sequence"/>
</dbReference>
<dbReference type="Pfam" id="PF08000">
    <property type="entry name" value="bPH_1"/>
    <property type="match status" value="1"/>
</dbReference>
<dbReference type="PANTHER" id="PTHR35796">
    <property type="entry name" value="HYPOTHETICAL CYTOSOLIC PROTEIN"/>
    <property type="match status" value="1"/>
</dbReference>
<evidence type="ECO:0000313" key="3">
    <source>
        <dbReference type="Proteomes" id="UP000473574"/>
    </source>
</evidence>
<dbReference type="InterPro" id="IPR037063">
    <property type="entry name" value="PHb_sf"/>
</dbReference>
<reference evidence="2 3" key="1">
    <citation type="journal article" date="2020" name="Microb. Ecol.">
        <title>Ecogenomics of the Marine Benthic Filamentous Cyanobacterium Adonisia.</title>
        <authorList>
            <person name="Walter J.M."/>
            <person name="Coutinho F.H."/>
            <person name="Leomil L."/>
            <person name="Hargreaves P.I."/>
            <person name="Campeao M.E."/>
            <person name="Vieira V.V."/>
            <person name="Silva B.S."/>
            <person name="Fistarol G.O."/>
            <person name="Salomon P.S."/>
            <person name="Sawabe T."/>
            <person name="Mino S."/>
            <person name="Hosokawa M."/>
            <person name="Miyashita H."/>
            <person name="Maruyama F."/>
            <person name="van Verk M.C."/>
            <person name="Dutilh B.E."/>
            <person name="Thompson C.C."/>
            <person name="Thompson F.L."/>
        </authorList>
    </citation>
    <scope>NUCLEOTIDE SEQUENCE [LARGE SCALE GENOMIC DNA]</scope>
    <source>
        <strain evidence="2 3">CCMR0082</strain>
    </source>
</reference>
<dbReference type="CDD" id="cd13225">
    <property type="entry name" value="PH-like_bacteria"/>
    <property type="match status" value="1"/>
</dbReference>
<name>A0A6M0SIF3_9CYAN</name>
<accession>A0A6M0SIF3</accession>
<sequence length="125" mass="14410">MLDAIFDNASEADLGLLEQELSKILLNGEKIIKGFKLMRDFFVFTEHRLILVDVQGLTGKKKEYHSLPYKSITHFAVETAGGFDRDAEMKIWISGESYPIEREFKRSEGKIFEVQKILAHYVLIN</sequence>
<protein>
    <submittedName>
        <fullName evidence="2">PH domain-containing protein</fullName>
    </submittedName>
</protein>
<gene>
    <name evidence="2" type="ORF">D0962_36840</name>
</gene>
<evidence type="ECO:0000313" key="2">
    <source>
        <dbReference type="EMBL" id="NEZ68235.1"/>
    </source>
</evidence>
<proteinExistence type="predicted"/>
<evidence type="ECO:0000259" key="1">
    <source>
        <dbReference type="Pfam" id="PF08000"/>
    </source>
</evidence>
<feature type="domain" description="Bacterial Pleckstrin homology" evidence="1">
    <location>
        <begin position="3"/>
        <end position="122"/>
    </location>
</feature>
<dbReference type="Gene3D" id="2.30.29.50">
    <property type="entry name" value="Bacterial Pleckstrin homology domain"/>
    <property type="match status" value="1"/>
</dbReference>
<dbReference type="SUPFAM" id="SSF50729">
    <property type="entry name" value="PH domain-like"/>
    <property type="match status" value="1"/>
</dbReference>